<evidence type="ECO:0000313" key="2">
    <source>
        <dbReference type="Proteomes" id="UP000281553"/>
    </source>
</evidence>
<name>A0A3P7LMC8_DIBLA</name>
<gene>
    <name evidence="1" type="ORF">DILT_LOCUS7904</name>
</gene>
<dbReference type="Proteomes" id="UP000281553">
    <property type="component" value="Unassembled WGS sequence"/>
</dbReference>
<keyword evidence="2" id="KW-1185">Reference proteome</keyword>
<dbReference type="AlphaFoldDB" id="A0A3P7LMC8"/>
<reference evidence="1 2" key="1">
    <citation type="submission" date="2018-11" db="EMBL/GenBank/DDBJ databases">
        <authorList>
            <consortium name="Pathogen Informatics"/>
        </authorList>
    </citation>
    <scope>NUCLEOTIDE SEQUENCE [LARGE SCALE GENOMIC DNA]</scope>
</reference>
<dbReference type="EMBL" id="UYRU01052947">
    <property type="protein sequence ID" value="VDN12073.1"/>
    <property type="molecule type" value="Genomic_DNA"/>
</dbReference>
<sequence length="87" mass="9892">MLYVVGGYETGKLNIITVGADKREAVKYSVYESLVDLGSIADAERHAQELKPTKGDCYGRLRNFLWSYRRLQKGTGQMDLQEHRPAE</sequence>
<protein>
    <submittedName>
        <fullName evidence="1">Uncharacterized protein</fullName>
    </submittedName>
</protein>
<organism evidence="1 2">
    <name type="scientific">Dibothriocephalus latus</name>
    <name type="common">Fish tapeworm</name>
    <name type="synonym">Diphyllobothrium latum</name>
    <dbReference type="NCBI Taxonomy" id="60516"/>
    <lineage>
        <taxon>Eukaryota</taxon>
        <taxon>Metazoa</taxon>
        <taxon>Spiralia</taxon>
        <taxon>Lophotrochozoa</taxon>
        <taxon>Platyhelminthes</taxon>
        <taxon>Cestoda</taxon>
        <taxon>Eucestoda</taxon>
        <taxon>Diphyllobothriidea</taxon>
        <taxon>Diphyllobothriidae</taxon>
        <taxon>Dibothriocephalus</taxon>
    </lineage>
</organism>
<proteinExistence type="predicted"/>
<evidence type="ECO:0000313" key="1">
    <source>
        <dbReference type="EMBL" id="VDN12073.1"/>
    </source>
</evidence>
<accession>A0A3P7LMC8</accession>